<feature type="transmembrane region" description="Helical" evidence="1">
    <location>
        <begin position="12"/>
        <end position="30"/>
    </location>
</feature>
<proteinExistence type="predicted"/>
<keyword evidence="3" id="KW-1185">Reference proteome</keyword>
<evidence type="ECO:0000256" key="1">
    <source>
        <dbReference type="SAM" id="Phobius"/>
    </source>
</evidence>
<dbReference type="EMBL" id="MK552327">
    <property type="protein sequence ID" value="QBJ02850.1"/>
    <property type="molecule type" value="Genomic_DNA"/>
</dbReference>
<gene>
    <name evidence="2" type="ORF">PSA21_324</name>
</gene>
<dbReference type="Proteomes" id="UP000294134">
    <property type="component" value="Segment"/>
</dbReference>
<organism evidence="2 3">
    <name type="scientific">Pseudomonas phage Psa21</name>
    <dbReference type="NCBI Taxonomy" id="2530023"/>
    <lineage>
        <taxon>Viruses</taxon>
        <taxon>Duplodnaviria</taxon>
        <taxon>Heunggongvirae</taxon>
        <taxon>Uroviricota</taxon>
        <taxon>Caudoviricetes</taxon>
        <taxon>Chimalliviridae</taxon>
        <taxon>Tepukevirus</taxon>
        <taxon>Tepukevirus Psa21</taxon>
    </lineage>
</organism>
<sequence length="89" mass="10531">MIEALLNFPWKIQLGLIWIVLTLLGVWLANNMLNDAWRNKTWCMFIGCFNIFALLLNLLSATVMIVDYSQEQYQDELFTQELQRESIPY</sequence>
<reference evidence="2 3" key="1">
    <citation type="submission" date="2019-02" db="EMBL/GenBank/DDBJ databases">
        <authorList>
            <person name="Frampton R.A."/>
            <person name="Wojtus J.K."/>
            <person name="Fineran P.C."/>
            <person name="Hendrickson H.L."/>
        </authorList>
    </citation>
    <scope>NUCLEOTIDE SEQUENCE [LARGE SCALE GENOMIC DNA]</scope>
</reference>
<name>A0A481W4V5_9CAUD</name>
<keyword evidence="1" id="KW-1133">Transmembrane helix</keyword>
<feature type="transmembrane region" description="Helical" evidence="1">
    <location>
        <begin position="42"/>
        <end position="66"/>
    </location>
</feature>
<accession>A0A481W4V5</accession>
<keyword evidence="1" id="KW-0812">Transmembrane</keyword>
<protein>
    <submittedName>
        <fullName evidence="2">Uncharacterized protein</fullName>
    </submittedName>
</protein>
<evidence type="ECO:0000313" key="3">
    <source>
        <dbReference type="Proteomes" id="UP000294134"/>
    </source>
</evidence>
<keyword evidence="1" id="KW-0472">Membrane</keyword>
<evidence type="ECO:0000313" key="2">
    <source>
        <dbReference type="EMBL" id="QBJ02850.1"/>
    </source>
</evidence>